<evidence type="ECO:0000313" key="2">
    <source>
        <dbReference type="EMBL" id="ORX34041.1"/>
    </source>
</evidence>
<feature type="compositionally biased region" description="Low complexity" evidence="1">
    <location>
        <begin position="31"/>
        <end position="45"/>
    </location>
</feature>
<evidence type="ECO:0000256" key="1">
    <source>
        <dbReference type="SAM" id="MobiDB-lite"/>
    </source>
</evidence>
<dbReference type="GeneID" id="33553950"/>
<accession>A0A1Y1U7N2</accession>
<comment type="caution">
    <text evidence="2">The sequence shown here is derived from an EMBL/GenBank/DDBJ whole genome shotgun (WGS) entry which is preliminary data.</text>
</comment>
<feature type="compositionally biased region" description="Low complexity" evidence="1">
    <location>
        <begin position="150"/>
        <end position="166"/>
    </location>
</feature>
<dbReference type="InParanoid" id="A0A1Y1U7N2"/>
<dbReference type="Proteomes" id="UP000193218">
    <property type="component" value="Unassembled WGS sequence"/>
</dbReference>
<feature type="compositionally biased region" description="Polar residues" evidence="1">
    <location>
        <begin position="1"/>
        <end position="10"/>
    </location>
</feature>
<evidence type="ECO:0000313" key="3">
    <source>
        <dbReference type="Proteomes" id="UP000193218"/>
    </source>
</evidence>
<feature type="compositionally biased region" description="Basic and acidic residues" evidence="1">
    <location>
        <begin position="180"/>
        <end position="189"/>
    </location>
</feature>
<dbReference type="AlphaFoldDB" id="A0A1Y1U7N2"/>
<reference evidence="2 3" key="1">
    <citation type="submission" date="2017-03" db="EMBL/GenBank/DDBJ databases">
        <title>Widespread Adenine N6-methylation of Active Genes in Fungi.</title>
        <authorList>
            <consortium name="DOE Joint Genome Institute"/>
            <person name="Mondo S.J."/>
            <person name="Dannebaum R.O."/>
            <person name="Kuo R.C."/>
            <person name="Louie K.B."/>
            <person name="Bewick A.J."/>
            <person name="Labutti K."/>
            <person name="Haridas S."/>
            <person name="Kuo A."/>
            <person name="Salamov A."/>
            <person name="Ahrendt S.R."/>
            <person name="Lau R."/>
            <person name="Bowen B.P."/>
            <person name="Lipzen A."/>
            <person name="Sullivan W."/>
            <person name="Andreopoulos W.B."/>
            <person name="Clum A."/>
            <person name="Lindquist E."/>
            <person name="Daum C."/>
            <person name="Northen T.R."/>
            <person name="Ramamoorthy G."/>
            <person name="Schmitz R.J."/>
            <person name="Gryganskyi A."/>
            <person name="Culley D."/>
            <person name="Magnuson J."/>
            <person name="James T.Y."/>
            <person name="O'Malley M.A."/>
            <person name="Stajich J.E."/>
            <person name="Spatafora J.W."/>
            <person name="Visel A."/>
            <person name="Grigoriev I.V."/>
        </authorList>
    </citation>
    <scope>NUCLEOTIDE SEQUENCE [LARGE SCALE GENOMIC DNA]</scope>
    <source>
        <strain evidence="2 3">NRRL Y-17943</strain>
    </source>
</reference>
<dbReference type="EMBL" id="NBSH01000016">
    <property type="protein sequence ID" value="ORX34041.1"/>
    <property type="molecule type" value="Genomic_DNA"/>
</dbReference>
<proteinExistence type="predicted"/>
<feature type="compositionally biased region" description="Acidic residues" evidence="1">
    <location>
        <begin position="140"/>
        <end position="149"/>
    </location>
</feature>
<gene>
    <name evidence="2" type="ORF">BD324DRAFT_193885</name>
</gene>
<sequence>MSVTAPTSPITDRAAARISPLSPNRSLYEGDSSSFAYRRYSSSRLSDTRRSLGAEEENTSASNGGGPAGSSSASGTNHPVDSAAGARDPLARDGTHVAPRWQAGPGYGAVNWREGFGSSNERRIAEEEALDPNSVPGSPDIDELDDQDESASTSAAGAGPTGSTAGTDDRPKRRSRRNPVKKEMDEPPNKKRRSV</sequence>
<organism evidence="2 3">
    <name type="scientific">Kockovaella imperatae</name>
    <dbReference type="NCBI Taxonomy" id="4999"/>
    <lineage>
        <taxon>Eukaryota</taxon>
        <taxon>Fungi</taxon>
        <taxon>Dikarya</taxon>
        <taxon>Basidiomycota</taxon>
        <taxon>Agaricomycotina</taxon>
        <taxon>Tremellomycetes</taxon>
        <taxon>Tremellales</taxon>
        <taxon>Cuniculitremaceae</taxon>
        <taxon>Kockovaella</taxon>
    </lineage>
</organism>
<name>A0A1Y1U7N2_9TREE</name>
<feature type="region of interest" description="Disordered" evidence="1">
    <location>
        <begin position="1"/>
        <end position="195"/>
    </location>
</feature>
<protein>
    <submittedName>
        <fullName evidence="2">Uncharacterized protein</fullName>
    </submittedName>
</protein>
<dbReference type="RefSeq" id="XP_021868329.1">
    <property type="nucleotide sequence ID" value="XM_022012142.1"/>
</dbReference>
<keyword evidence="3" id="KW-1185">Reference proteome</keyword>